<dbReference type="Gene3D" id="3.40.630.30">
    <property type="match status" value="1"/>
</dbReference>
<dbReference type="SUPFAM" id="SSF55729">
    <property type="entry name" value="Acyl-CoA N-acyltransferases (Nat)"/>
    <property type="match status" value="1"/>
</dbReference>
<reference evidence="2 3" key="1">
    <citation type="submission" date="2018-08" db="EMBL/GenBank/DDBJ databases">
        <title>A genome reference for cultivated species of the human gut microbiota.</title>
        <authorList>
            <person name="Zou Y."/>
            <person name="Xue W."/>
            <person name="Luo G."/>
        </authorList>
    </citation>
    <scope>NUCLEOTIDE SEQUENCE [LARGE SCALE GENOMIC DNA]</scope>
    <source>
        <strain evidence="2 3">AF24-2</strain>
    </source>
</reference>
<dbReference type="PROSITE" id="PS51186">
    <property type="entry name" value="GNAT"/>
    <property type="match status" value="1"/>
</dbReference>
<keyword evidence="2" id="KW-0808">Transferase</keyword>
<dbReference type="PANTHER" id="PTHR43072:SF8">
    <property type="entry name" value="ACYLTRANSFERASE FABY-RELATED"/>
    <property type="match status" value="1"/>
</dbReference>
<accession>A0A412GC91</accession>
<evidence type="ECO:0000313" key="2">
    <source>
        <dbReference type="EMBL" id="RGR92422.1"/>
    </source>
</evidence>
<dbReference type="AlphaFoldDB" id="A0A412GC91"/>
<sequence length="160" mass="18319">MIRAVTLQDTSAITAIYNEYIAHSTSTFDIEPVSEEEMQKRISEISARYPYFIYETDGEIVGYCYAHPWKEREAYNRTLETTVYLSPAHTGKGLGRLLMQRLTDECRRRGIHVLIACITSENTASCAFHEALGFRKASSFEEVGMKFGRWLGVTDYQLIL</sequence>
<comment type="caution">
    <text evidence="2">The sequence shown here is derived from an EMBL/GenBank/DDBJ whole genome shotgun (WGS) entry which is preliminary data.</text>
</comment>
<evidence type="ECO:0000313" key="3">
    <source>
        <dbReference type="Proteomes" id="UP000285864"/>
    </source>
</evidence>
<dbReference type="RefSeq" id="WP_118485128.1">
    <property type="nucleotide sequence ID" value="NZ_QRUU01000069.1"/>
</dbReference>
<dbReference type="Proteomes" id="UP000285864">
    <property type="component" value="Unassembled WGS sequence"/>
</dbReference>
<dbReference type="Pfam" id="PF13420">
    <property type="entry name" value="Acetyltransf_4"/>
    <property type="match status" value="1"/>
</dbReference>
<proteinExistence type="predicted"/>
<protein>
    <submittedName>
        <fullName evidence="2">N-acetyltransferase</fullName>
    </submittedName>
</protein>
<feature type="domain" description="N-acetyltransferase" evidence="1">
    <location>
        <begin position="1"/>
        <end position="156"/>
    </location>
</feature>
<name>A0A412GC91_9BACT</name>
<evidence type="ECO:0000259" key="1">
    <source>
        <dbReference type="PROSITE" id="PS51186"/>
    </source>
</evidence>
<dbReference type="GO" id="GO:0016747">
    <property type="term" value="F:acyltransferase activity, transferring groups other than amino-acyl groups"/>
    <property type="evidence" value="ECO:0007669"/>
    <property type="project" value="InterPro"/>
</dbReference>
<keyword evidence="3" id="KW-1185">Reference proteome</keyword>
<dbReference type="PANTHER" id="PTHR43072">
    <property type="entry name" value="N-ACETYLTRANSFERASE"/>
    <property type="match status" value="1"/>
</dbReference>
<dbReference type="EMBL" id="QRUU01000069">
    <property type="protein sequence ID" value="RGR92422.1"/>
    <property type="molecule type" value="Genomic_DNA"/>
</dbReference>
<organism evidence="2 3">
    <name type="scientific">Phocaeicola coprocola</name>
    <dbReference type="NCBI Taxonomy" id="310298"/>
    <lineage>
        <taxon>Bacteria</taxon>
        <taxon>Pseudomonadati</taxon>
        <taxon>Bacteroidota</taxon>
        <taxon>Bacteroidia</taxon>
        <taxon>Bacteroidales</taxon>
        <taxon>Bacteroidaceae</taxon>
        <taxon>Phocaeicola</taxon>
    </lineage>
</organism>
<gene>
    <name evidence="2" type="ORF">DWY20_12710</name>
</gene>
<dbReference type="InterPro" id="IPR000182">
    <property type="entry name" value="GNAT_dom"/>
</dbReference>
<dbReference type="InterPro" id="IPR016181">
    <property type="entry name" value="Acyl_CoA_acyltransferase"/>
</dbReference>
<dbReference type="CDD" id="cd04301">
    <property type="entry name" value="NAT_SF"/>
    <property type="match status" value="1"/>
</dbReference>